<feature type="compositionally biased region" description="Polar residues" evidence="1">
    <location>
        <begin position="35"/>
        <end position="48"/>
    </location>
</feature>
<protein>
    <submittedName>
        <fullName evidence="3">Uncharacterized protein</fullName>
    </submittedName>
</protein>
<feature type="region of interest" description="Disordered" evidence="1">
    <location>
        <begin position="666"/>
        <end position="690"/>
    </location>
</feature>
<feature type="transmembrane region" description="Helical" evidence="2">
    <location>
        <begin position="585"/>
        <end position="606"/>
    </location>
</feature>
<keyword evidence="4" id="KW-1185">Reference proteome</keyword>
<gene>
    <name evidence="3" type="ORF">ALTATR162_LOCUS4937</name>
</gene>
<keyword evidence="2" id="KW-1133">Transmembrane helix</keyword>
<evidence type="ECO:0000313" key="4">
    <source>
        <dbReference type="Proteomes" id="UP000676310"/>
    </source>
</evidence>
<feature type="region of interest" description="Disordered" evidence="1">
    <location>
        <begin position="1"/>
        <end position="48"/>
    </location>
</feature>
<evidence type="ECO:0000256" key="1">
    <source>
        <dbReference type="SAM" id="MobiDB-lite"/>
    </source>
</evidence>
<dbReference type="AlphaFoldDB" id="A0A8J2I6T2"/>
<feature type="transmembrane region" description="Helical" evidence="2">
    <location>
        <begin position="61"/>
        <end position="83"/>
    </location>
</feature>
<keyword evidence="2" id="KW-0472">Membrane</keyword>
<dbReference type="Proteomes" id="UP000676310">
    <property type="component" value="Unassembled WGS sequence"/>
</dbReference>
<organism evidence="3 4">
    <name type="scientific">Alternaria atra</name>
    <dbReference type="NCBI Taxonomy" id="119953"/>
    <lineage>
        <taxon>Eukaryota</taxon>
        <taxon>Fungi</taxon>
        <taxon>Dikarya</taxon>
        <taxon>Ascomycota</taxon>
        <taxon>Pezizomycotina</taxon>
        <taxon>Dothideomycetes</taxon>
        <taxon>Pleosporomycetidae</taxon>
        <taxon>Pleosporales</taxon>
        <taxon>Pleosporineae</taxon>
        <taxon>Pleosporaceae</taxon>
        <taxon>Alternaria</taxon>
        <taxon>Alternaria sect. Ulocladioides</taxon>
    </lineage>
</organism>
<dbReference type="RefSeq" id="XP_043168488.1">
    <property type="nucleotide sequence ID" value="XM_043312553.1"/>
</dbReference>
<dbReference type="PANTHER" id="PTHR35041">
    <property type="entry name" value="MEDIATOR OF RNA POLYMERASE II TRANSCRIPTION SUBUNIT 1"/>
    <property type="match status" value="1"/>
</dbReference>
<feature type="transmembrane region" description="Helical" evidence="2">
    <location>
        <begin position="167"/>
        <end position="184"/>
    </location>
</feature>
<feature type="transmembrane region" description="Helical" evidence="2">
    <location>
        <begin position="103"/>
        <end position="126"/>
    </location>
</feature>
<keyword evidence="2" id="KW-0812">Transmembrane</keyword>
<sequence>MSEDDDHTARGKDHNVQQSTQLIPASGRESIAPTPGSSVTQTSTSISKPPWLTSTWTRRRATIALIVVFFVTAVLLAVAHAIFYVHLNGTFAENRLLEQSEVIAISLLITTLFKACLVASVGLSFTQHLWMIFRRRLLRIAQIEQLFHIRSNPLELARVKIVKETPFLFSMAVFVWLLPLAVIYPPSSLTVTSRPYTSIRNVSLSVMNLPPPDNLNLLYPNHTSVSSLAYLYRASMPRDSGLKNDGLDGTVNYDYVQPSRPLLSLAKLVLLSGEILDFPSPKSENISYALEYRTLQLDCKKETQNWTYISKIPSSAPVFAIIWDNKASWADPLPVFNISKIRYPGMYGFNNNSLMYEYAVSTESLICEPFSVLMHLNVSYTRGVRHISHVINDVQPMPNITQSVYRFPYGTGKPWPNASDVPVDTPEYVEWDSQTRDRLTNWDMYVPMDASLLSLQYTWEGFMGEAENWNYTQWNGTLVPLSNSTIKQNDTIIEWSAFNTQRYNVTSIYNTEIDDAVEFGSDYNWIWQEDFDPRRDLDLSEGMLNDFLTNVSISALTLDTWRVPYPVNITEYRTTYHFSSPIKLIIPYALSLSFALAFVGIGIWSLMANGVPATDGGFLQIVTTNTGRTEMERLIEKDKEDEEEESVREELLSMKIRYGELVDEGGAGTGHAGFGTLAETRPLGRRTSNR</sequence>
<proteinExistence type="predicted"/>
<dbReference type="OrthoDB" id="5322539at2759"/>
<dbReference type="EMBL" id="CAJRGZ010000017">
    <property type="protein sequence ID" value="CAG5157145.1"/>
    <property type="molecule type" value="Genomic_DNA"/>
</dbReference>
<accession>A0A8J2I6T2</accession>
<evidence type="ECO:0000313" key="3">
    <source>
        <dbReference type="EMBL" id="CAG5157145.1"/>
    </source>
</evidence>
<dbReference type="GeneID" id="67016659"/>
<evidence type="ECO:0000256" key="2">
    <source>
        <dbReference type="SAM" id="Phobius"/>
    </source>
</evidence>
<comment type="caution">
    <text evidence="3">The sequence shown here is derived from an EMBL/GenBank/DDBJ whole genome shotgun (WGS) entry which is preliminary data.</text>
</comment>
<name>A0A8J2I6T2_9PLEO</name>
<dbReference type="PANTHER" id="PTHR35041:SF6">
    <property type="entry name" value="FORMYLMETHIONINE DEFORMYLASE-LIKE PROTEIN-RELATED"/>
    <property type="match status" value="1"/>
</dbReference>
<reference evidence="3" key="1">
    <citation type="submission" date="2021-05" db="EMBL/GenBank/DDBJ databases">
        <authorList>
            <person name="Stam R."/>
        </authorList>
    </citation>
    <scope>NUCLEOTIDE SEQUENCE</scope>
    <source>
        <strain evidence="3">CS162</strain>
    </source>
</reference>